<name>A0A4R2ET51_9BACT</name>
<organism evidence="1 2">
    <name type="scientific">Acetobacteroides hydrogenigenes</name>
    <dbReference type="NCBI Taxonomy" id="979970"/>
    <lineage>
        <taxon>Bacteria</taxon>
        <taxon>Pseudomonadati</taxon>
        <taxon>Bacteroidota</taxon>
        <taxon>Bacteroidia</taxon>
        <taxon>Bacteroidales</taxon>
        <taxon>Rikenellaceae</taxon>
        <taxon>Acetobacteroides</taxon>
    </lineage>
</organism>
<proteinExistence type="predicted"/>
<keyword evidence="2" id="KW-1185">Reference proteome</keyword>
<protein>
    <submittedName>
        <fullName evidence="1">Uncharacterized protein</fullName>
    </submittedName>
</protein>
<evidence type="ECO:0000313" key="2">
    <source>
        <dbReference type="Proteomes" id="UP000294830"/>
    </source>
</evidence>
<dbReference type="Proteomes" id="UP000294830">
    <property type="component" value="Unassembled WGS sequence"/>
</dbReference>
<dbReference type="AlphaFoldDB" id="A0A4R2ET51"/>
<gene>
    <name evidence="1" type="ORF">CLV25_102197</name>
</gene>
<reference evidence="1 2" key="1">
    <citation type="submission" date="2019-03" db="EMBL/GenBank/DDBJ databases">
        <title>Genomic Encyclopedia of Archaeal and Bacterial Type Strains, Phase II (KMG-II): from individual species to whole genera.</title>
        <authorList>
            <person name="Goeker M."/>
        </authorList>
    </citation>
    <scope>NUCLEOTIDE SEQUENCE [LARGE SCALE GENOMIC DNA]</scope>
    <source>
        <strain evidence="1 2">RL-C</strain>
    </source>
</reference>
<evidence type="ECO:0000313" key="1">
    <source>
        <dbReference type="EMBL" id="TCN72233.1"/>
    </source>
</evidence>
<accession>A0A4R2ET51</accession>
<sequence length="42" mass="4750">MNIFTFSLEVNFGMGVEGWFCLNKAGLKVDSYAEIVYKINLS</sequence>
<comment type="caution">
    <text evidence="1">The sequence shown here is derived from an EMBL/GenBank/DDBJ whole genome shotgun (WGS) entry which is preliminary data.</text>
</comment>
<dbReference type="EMBL" id="SLWB01000002">
    <property type="protein sequence ID" value="TCN72233.1"/>
    <property type="molecule type" value="Genomic_DNA"/>
</dbReference>